<sequence length="134" mass="14801">MSRLCANCINACTLRSKGSSAHKLSKIRTSVKKLQFFKASPMGFMSTFAFFPCSLSTGRCESCDILTSNTLYSFITQTASDNMLIQRVLILLMFLNPSASFTNSKCRFGECAKKAYNDVNISLILSTIGRPLKV</sequence>
<reference evidence="1" key="1">
    <citation type="submission" date="2020-06" db="EMBL/GenBank/DDBJ databases">
        <title>WGS assembly of Ceratodon purpureus strain R40.</title>
        <authorList>
            <person name="Carey S.B."/>
            <person name="Jenkins J."/>
            <person name="Shu S."/>
            <person name="Lovell J.T."/>
            <person name="Sreedasyam A."/>
            <person name="Maumus F."/>
            <person name="Tiley G.P."/>
            <person name="Fernandez-Pozo N."/>
            <person name="Barry K."/>
            <person name="Chen C."/>
            <person name="Wang M."/>
            <person name="Lipzen A."/>
            <person name="Daum C."/>
            <person name="Saski C.A."/>
            <person name="Payton A.C."/>
            <person name="Mcbreen J.C."/>
            <person name="Conrad R.E."/>
            <person name="Kollar L.M."/>
            <person name="Olsson S."/>
            <person name="Huttunen S."/>
            <person name="Landis J.B."/>
            <person name="Wickett N.J."/>
            <person name="Johnson M.G."/>
            <person name="Rensing S.A."/>
            <person name="Grimwood J."/>
            <person name="Schmutz J."/>
            <person name="Mcdaniel S.F."/>
        </authorList>
    </citation>
    <scope>NUCLEOTIDE SEQUENCE</scope>
    <source>
        <strain evidence="1">R40</strain>
    </source>
</reference>
<evidence type="ECO:0000313" key="1">
    <source>
        <dbReference type="EMBL" id="KAG0572339.1"/>
    </source>
</evidence>
<dbReference type="AlphaFoldDB" id="A0A8T0HNF5"/>
<proteinExistence type="predicted"/>
<dbReference type="EMBL" id="CM026426">
    <property type="protein sequence ID" value="KAG0572339.1"/>
    <property type="molecule type" value="Genomic_DNA"/>
</dbReference>
<protein>
    <submittedName>
        <fullName evidence="1">Uncharacterized protein</fullName>
    </submittedName>
</protein>
<accession>A0A8T0HNF5</accession>
<organism evidence="1 2">
    <name type="scientific">Ceratodon purpureus</name>
    <name type="common">Fire moss</name>
    <name type="synonym">Dicranum purpureum</name>
    <dbReference type="NCBI Taxonomy" id="3225"/>
    <lineage>
        <taxon>Eukaryota</taxon>
        <taxon>Viridiplantae</taxon>
        <taxon>Streptophyta</taxon>
        <taxon>Embryophyta</taxon>
        <taxon>Bryophyta</taxon>
        <taxon>Bryophytina</taxon>
        <taxon>Bryopsida</taxon>
        <taxon>Dicranidae</taxon>
        <taxon>Pseudoditrichales</taxon>
        <taxon>Ditrichaceae</taxon>
        <taxon>Ceratodon</taxon>
    </lineage>
</organism>
<comment type="caution">
    <text evidence="1">The sequence shown here is derived from an EMBL/GenBank/DDBJ whole genome shotgun (WGS) entry which is preliminary data.</text>
</comment>
<dbReference type="Proteomes" id="UP000822688">
    <property type="component" value="Chromosome V"/>
</dbReference>
<gene>
    <name evidence="1" type="ORF">KC19_VG086500</name>
</gene>
<name>A0A8T0HNF5_CERPU</name>
<evidence type="ECO:0000313" key="2">
    <source>
        <dbReference type="Proteomes" id="UP000822688"/>
    </source>
</evidence>
<keyword evidence="2" id="KW-1185">Reference proteome</keyword>